<organism evidence="1 2">
    <name type="scientific">Pseudonocardia hydrocarbonoxydans</name>
    <dbReference type="NCBI Taxonomy" id="76726"/>
    <lineage>
        <taxon>Bacteria</taxon>
        <taxon>Bacillati</taxon>
        <taxon>Actinomycetota</taxon>
        <taxon>Actinomycetes</taxon>
        <taxon>Pseudonocardiales</taxon>
        <taxon>Pseudonocardiaceae</taxon>
        <taxon>Pseudonocardia</taxon>
    </lineage>
</organism>
<sequence length="126" mass="14506">MDQIWDRALGCEPANRAQYEVIERLGAERSMAEATADLVARRISIETTARMASWHLPEGLRFTSAEPARDGSWPITAKFWHPSWNDVFEVVIDKQPFLHDRLEIRVQAALSLIRAHLEEKFYSNAK</sequence>
<dbReference type="Proteomes" id="UP000320338">
    <property type="component" value="Unassembled WGS sequence"/>
</dbReference>
<dbReference type="EMBL" id="BJNG01000017">
    <property type="protein sequence ID" value="GEC20185.1"/>
    <property type="molecule type" value="Genomic_DNA"/>
</dbReference>
<proteinExistence type="predicted"/>
<protein>
    <submittedName>
        <fullName evidence="1">Uncharacterized protein</fullName>
    </submittedName>
</protein>
<gene>
    <name evidence="1" type="ORF">PHY01_24680</name>
</gene>
<evidence type="ECO:0000313" key="2">
    <source>
        <dbReference type="Proteomes" id="UP000320338"/>
    </source>
</evidence>
<accession>A0A4Y3WN13</accession>
<comment type="caution">
    <text evidence="1">The sequence shown here is derived from an EMBL/GenBank/DDBJ whole genome shotgun (WGS) entry which is preliminary data.</text>
</comment>
<evidence type="ECO:0000313" key="1">
    <source>
        <dbReference type="EMBL" id="GEC20185.1"/>
    </source>
</evidence>
<dbReference type="RefSeq" id="WP_141278707.1">
    <property type="nucleotide sequence ID" value="NZ_BAAARZ010000008.1"/>
</dbReference>
<keyword evidence="2" id="KW-1185">Reference proteome</keyword>
<reference evidence="1 2" key="1">
    <citation type="submission" date="2019-06" db="EMBL/GenBank/DDBJ databases">
        <title>Whole genome shotgun sequence of Pseudonocardia hydrocarbonoxydans NBRC 14498.</title>
        <authorList>
            <person name="Hosoyama A."/>
            <person name="Uohara A."/>
            <person name="Ohji S."/>
            <person name="Ichikawa N."/>
        </authorList>
    </citation>
    <scope>NUCLEOTIDE SEQUENCE [LARGE SCALE GENOMIC DNA]</scope>
    <source>
        <strain evidence="1 2">NBRC 14498</strain>
    </source>
</reference>
<dbReference type="AlphaFoldDB" id="A0A4Y3WN13"/>
<name>A0A4Y3WN13_9PSEU</name>